<evidence type="ECO:0000256" key="4">
    <source>
        <dbReference type="ARBA" id="ARBA00022917"/>
    </source>
</evidence>
<evidence type="ECO:0000313" key="9">
    <source>
        <dbReference type="EMBL" id="VVA90838.1"/>
    </source>
</evidence>
<dbReference type="AlphaFoldDB" id="A0A565AQD8"/>
<dbReference type="InterPro" id="IPR009080">
    <property type="entry name" value="tRNAsynth_Ia_anticodon-bd"/>
</dbReference>
<evidence type="ECO:0000256" key="1">
    <source>
        <dbReference type="ARBA" id="ARBA00022598"/>
    </source>
</evidence>
<dbReference type="GO" id="GO:0005524">
    <property type="term" value="F:ATP binding"/>
    <property type="evidence" value="ECO:0007669"/>
    <property type="project" value="UniProtKB-KW"/>
</dbReference>
<dbReference type="Gene3D" id="3.40.50.620">
    <property type="entry name" value="HUPs"/>
    <property type="match status" value="1"/>
</dbReference>
<dbReference type="Pfam" id="PF09334">
    <property type="entry name" value="tRNA-synt_1g"/>
    <property type="match status" value="1"/>
</dbReference>
<dbReference type="InterPro" id="IPR015413">
    <property type="entry name" value="Methionyl/Leucyl_tRNA_Synth"/>
</dbReference>
<evidence type="ECO:0000313" key="10">
    <source>
        <dbReference type="Proteomes" id="UP000489600"/>
    </source>
</evidence>
<dbReference type="InterPro" id="IPR014729">
    <property type="entry name" value="Rossmann-like_a/b/a_fold"/>
</dbReference>
<evidence type="ECO:0000256" key="7">
    <source>
        <dbReference type="SAM" id="MobiDB-lite"/>
    </source>
</evidence>
<dbReference type="GO" id="GO:0017101">
    <property type="term" value="C:aminoacyl-tRNA synthetase multienzyme complex"/>
    <property type="evidence" value="ECO:0007669"/>
    <property type="project" value="TreeGrafter"/>
</dbReference>
<protein>
    <recommendedName>
        <fullName evidence="8">Methionyl/Leucyl tRNA synthetase domain-containing protein</fullName>
    </recommendedName>
</protein>
<feature type="region of interest" description="Disordered" evidence="7">
    <location>
        <begin position="282"/>
        <end position="307"/>
    </location>
</feature>
<keyword evidence="3 6" id="KW-0067">ATP-binding</keyword>
<proteinExistence type="inferred from homology"/>
<dbReference type="PANTHER" id="PTHR45765">
    <property type="entry name" value="METHIONINE--TRNA LIGASE"/>
    <property type="match status" value="1"/>
</dbReference>
<reference evidence="9" key="1">
    <citation type="submission" date="2019-07" db="EMBL/GenBank/DDBJ databases">
        <authorList>
            <person name="Dittberner H."/>
        </authorList>
    </citation>
    <scope>NUCLEOTIDE SEQUENCE [LARGE SCALE GENOMIC DNA]</scope>
</reference>
<name>A0A565AQD8_9BRAS</name>
<dbReference type="Gene3D" id="1.10.730.10">
    <property type="entry name" value="Isoleucyl-tRNA Synthetase, Domain 1"/>
    <property type="match status" value="2"/>
</dbReference>
<dbReference type="EMBL" id="CABITT030000001">
    <property type="protein sequence ID" value="VVA90838.1"/>
    <property type="molecule type" value="Genomic_DNA"/>
</dbReference>
<dbReference type="SUPFAM" id="SSF52374">
    <property type="entry name" value="Nucleotidylyl transferase"/>
    <property type="match status" value="1"/>
</dbReference>
<accession>A0A565AQD8</accession>
<feature type="domain" description="Methionyl/Leucyl tRNA synthetase" evidence="8">
    <location>
        <begin position="49"/>
        <end position="129"/>
    </location>
</feature>
<keyword evidence="4 6" id="KW-0648">Protein biosynthesis</keyword>
<evidence type="ECO:0000256" key="5">
    <source>
        <dbReference type="ARBA" id="ARBA00023146"/>
    </source>
</evidence>
<comment type="caution">
    <text evidence="9">The sequence shown here is derived from an EMBL/GenBank/DDBJ whole genome shotgun (WGS) entry which is preliminary data.</text>
</comment>
<keyword evidence="5 6" id="KW-0030">Aminoacyl-tRNA synthetase</keyword>
<dbReference type="InterPro" id="IPR023458">
    <property type="entry name" value="Met-tRNA_ligase_1"/>
</dbReference>
<evidence type="ECO:0000256" key="2">
    <source>
        <dbReference type="ARBA" id="ARBA00022741"/>
    </source>
</evidence>
<dbReference type="PANTHER" id="PTHR45765:SF1">
    <property type="entry name" value="METHIONINE--TRNA LIGASE, CYTOPLASMIC"/>
    <property type="match status" value="1"/>
</dbReference>
<dbReference type="GO" id="GO:0006431">
    <property type="term" value="P:methionyl-tRNA aminoacylation"/>
    <property type="evidence" value="ECO:0007669"/>
    <property type="project" value="TreeGrafter"/>
</dbReference>
<evidence type="ECO:0000256" key="6">
    <source>
        <dbReference type="RuleBase" id="RU363039"/>
    </source>
</evidence>
<evidence type="ECO:0000259" key="8">
    <source>
        <dbReference type="Pfam" id="PF09334"/>
    </source>
</evidence>
<organism evidence="9 10">
    <name type="scientific">Arabis nemorensis</name>
    <dbReference type="NCBI Taxonomy" id="586526"/>
    <lineage>
        <taxon>Eukaryota</taxon>
        <taxon>Viridiplantae</taxon>
        <taxon>Streptophyta</taxon>
        <taxon>Embryophyta</taxon>
        <taxon>Tracheophyta</taxon>
        <taxon>Spermatophyta</taxon>
        <taxon>Magnoliopsida</taxon>
        <taxon>eudicotyledons</taxon>
        <taxon>Gunneridae</taxon>
        <taxon>Pentapetalae</taxon>
        <taxon>rosids</taxon>
        <taxon>malvids</taxon>
        <taxon>Brassicales</taxon>
        <taxon>Brassicaceae</taxon>
        <taxon>Arabideae</taxon>
        <taxon>Arabis</taxon>
    </lineage>
</organism>
<dbReference type="Gene3D" id="2.170.220.10">
    <property type="match status" value="1"/>
</dbReference>
<keyword evidence="2 6" id="KW-0547">Nucleotide-binding</keyword>
<dbReference type="OrthoDB" id="5844513at2759"/>
<gene>
    <name evidence="9" type="ORF">ANE_LOCUS1283</name>
</gene>
<dbReference type="Proteomes" id="UP000489600">
    <property type="component" value="Unassembled WGS sequence"/>
</dbReference>
<sequence length="334" mass="37749">MFCFRVLEKTLTRLWWSCCFAIEEEEDDKSSPKLPFHDKTNILITSTCVLTGDVCARYCRLRGYNALYFSRTATESKALGENCVPKNISDRYRAIHKQVFDIRLYKFGRTLTPEQTQACLAIFNKSIHTLFFLQHCITVFVSATSFEWKDLQAKLNTKLLSKLGNFVNRVLSFIAEPQGYDSVIPDIAPGAEFHLPTMSMAKKVGKLVEEYVEAMEEVNLEQGMNTAVRIASEGNIYLQAKSAAGLVHLLAQLLEPFMPSFSREVFKQLNLSPHFSLECKGKSGGSLADRHGRNAVASRRSKKRQAARIHRYAGEPARLVEQIRREAMAMACSS</sequence>
<dbReference type="GO" id="GO:0005829">
    <property type="term" value="C:cytosol"/>
    <property type="evidence" value="ECO:0007669"/>
    <property type="project" value="TreeGrafter"/>
</dbReference>
<dbReference type="SUPFAM" id="SSF47323">
    <property type="entry name" value="Anticodon-binding domain of a subclass of class I aminoacyl-tRNA synthetases"/>
    <property type="match status" value="1"/>
</dbReference>
<evidence type="ECO:0000256" key="3">
    <source>
        <dbReference type="ARBA" id="ARBA00022840"/>
    </source>
</evidence>
<dbReference type="GO" id="GO:0004825">
    <property type="term" value="F:methionine-tRNA ligase activity"/>
    <property type="evidence" value="ECO:0007669"/>
    <property type="project" value="InterPro"/>
</dbReference>
<comment type="similarity">
    <text evidence="6">Belongs to the class-I aminoacyl-tRNA synthetase family.</text>
</comment>
<keyword evidence="1 6" id="KW-0436">Ligase</keyword>
<keyword evidence="10" id="KW-1185">Reference proteome</keyword>